<feature type="compositionally biased region" description="Polar residues" evidence="1">
    <location>
        <begin position="55"/>
        <end position="64"/>
    </location>
</feature>
<gene>
    <name evidence="2" type="ORF">VFH_I119800</name>
</gene>
<evidence type="ECO:0000256" key="1">
    <source>
        <dbReference type="SAM" id="MobiDB-lite"/>
    </source>
</evidence>
<accession>A0AAV0Z967</accession>
<feature type="region of interest" description="Disordered" evidence="1">
    <location>
        <begin position="55"/>
        <end position="108"/>
    </location>
</feature>
<organism evidence="2 3">
    <name type="scientific">Vicia faba</name>
    <name type="common">Broad bean</name>
    <name type="synonym">Faba vulgaris</name>
    <dbReference type="NCBI Taxonomy" id="3906"/>
    <lineage>
        <taxon>Eukaryota</taxon>
        <taxon>Viridiplantae</taxon>
        <taxon>Streptophyta</taxon>
        <taxon>Embryophyta</taxon>
        <taxon>Tracheophyta</taxon>
        <taxon>Spermatophyta</taxon>
        <taxon>Magnoliopsida</taxon>
        <taxon>eudicotyledons</taxon>
        <taxon>Gunneridae</taxon>
        <taxon>Pentapetalae</taxon>
        <taxon>rosids</taxon>
        <taxon>fabids</taxon>
        <taxon>Fabales</taxon>
        <taxon>Fabaceae</taxon>
        <taxon>Papilionoideae</taxon>
        <taxon>50 kb inversion clade</taxon>
        <taxon>NPAAA clade</taxon>
        <taxon>Hologalegina</taxon>
        <taxon>IRL clade</taxon>
        <taxon>Fabeae</taxon>
        <taxon>Vicia</taxon>
    </lineage>
</organism>
<dbReference type="AlphaFoldDB" id="A0AAV0Z967"/>
<dbReference type="EMBL" id="OX451735">
    <property type="protein sequence ID" value="CAI8594019.1"/>
    <property type="molecule type" value="Genomic_DNA"/>
</dbReference>
<sequence length="108" mass="12034">MLLEEETLLLMKPTTILPLTRVTSAVKIFTKLSLLILLHHPLHVRFTLHCYQTSPISSHKPSPNHQHHHQTVIPSASAQPSFPISTLSFSPSTDNVNNTHTNSSLTPK</sequence>
<keyword evidence="3" id="KW-1185">Reference proteome</keyword>
<evidence type="ECO:0000313" key="2">
    <source>
        <dbReference type="EMBL" id="CAI8594019.1"/>
    </source>
</evidence>
<feature type="compositionally biased region" description="Polar residues" evidence="1">
    <location>
        <begin position="72"/>
        <end position="108"/>
    </location>
</feature>
<evidence type="ECO:0000313" key="3">
    <source>
        <dbReference type="Proteomes" id="UP001157006"/>
    </source>
</evidence>
<name>A0AAV0Z967_VICFA</name>
<dbReference type="Proteomes" id="UP001157006">
    <property type="component" value="Chromosome 1S"/>
</dbReference>
<proteinExistence type="predicted"/>
<reference evidence="2 3" key="1">
    <citation type="submission" date="2023-01" db="EMBL/GenBank/DDBJ databases">
        <authorList>
            <person name="Kreplak J."/>
        </authorList>
    </citation>
    <scope>NUCLEOTIDE SEQUENCE [LARGE SCALE GENOMIC DNA]</scope>
</reference>
<protein>
    <submittedName>
        <fullName evidence="2">Uncharacterized protein</fullName>
    </submittedName>
</protein>